<dbReference type="EMBL" id="KV418339">
    <property type="protein sequence ID" value="KZP02744.1"/>
    <property type="molecule type" value="Genomic_DNA"/>
</dbReference>
<dbReference type="AlphaFoldDB" id="A0A167TAX9"/>
<sequence length="188" mass="18959">MKYSTVLLAAAATMASSASAITIAFKNNCGYTVWPAVGKAPNGAPDTSVAFGQELGAGASTSFGVGDTEIGIRAWGRTGCDGNGANCATGGCNGGLVCNDAGITSGVIVSEYGYADFGAAYGGERTSWDLSIVGLSINLDTELSVSDGQSVECTNGSCPADQAYTYSTDYAADRNSALGQTYTHTFCA</sequence>
<dbReference type="PANTHER" id="PTHR31013:SF2">
    <property type="entry name" value="THAUMATIN-LIKE PROTEIN"/>
    <property type="match status" value="1"/>
</dbReference>
<organism evidence="3 5">
    <name type="scientific">Athelia psychrophila</name>
    <dbReference type="NCBI Taxonomy" id="1759441"/>
    <lineage>
        <taxon>Eukaryota</taxon>
        <taxon>Fungi</taxon>
        <taxon>Dikarya</taxon>
        <taxon>Basidiomycota</taxon>
        <taxon>Agaricomycotina</taxon>
        <taxon>Agaricomycetes</taxon>
        <taxon>Agaricomycetidae</taxon>
        <taxon>Atheliales</taxon>
        <taxon>Atheliaceae</taxon>
        <taxon>Athelia</taxon>
    </lineage>
</organism>
<dbReference type="PIRSF" id="PIRSF002703">
    <property type="entry name" value="Thaumatin"/>
    <property type="match status" value="1"/>
</dbReference>
<dbReference type="InterPro" id="IPR037176">
    <property type="entry name" value="Osmotin/thaumatin-like_sf"/>
</dbReference>
<dbReference type="PANTHER" id="PTHR31013">
    <property type="entry name" value="THAUMATIN FAMILY PROTEIN-RELATED"/>
    <property type="match status" value="1"/>
</dbReference>
<feature type="signal peptide" evidence="2">
    <location>
        <begin position="1"/>
        <end position="20"/>
    </location>
</feature>
<evidence type="ECO:0000256" key="2">
    <source>
        <dbReference type="SAM" id="SignalP"/>
    </source>
</evidence>
<dbReference type="SUPFAM" id="SSF49870">
    <property type="entry name" value="Osmotin, thaumatin-like protein"/>
    <property type="match status" value="1"/>
</dbReference>
<evidence type="ECO:0000313" key="5">
    <source>
        <dbReference type="Proteomes" id="UP000076532"/>
    </source>
</evidence>
<dbReference type="Proteomes" id="UP000076532">
    <property type="component" value="Unassembled WGS sequence"/>
</dbReference>
<name>A0A167TAX9_9AGAM</name>
<dbReference type="EMBL" id="KV417537">
    <property type="protein sequence ID" value="KZP22775.1"/>
    <property type="molecule type" value="Genomic_DNA"/>
</dbReference>
<keyword evidence="2" id="KW-0732">Signal</keyword>
<feature type="chain" id="PRO_5007997462" evidence="2">
    <location>
        <begin position="21"/>
        <end position="188"/>
    </location>
</feature>
<dbReference type="Pfam" id="PF00314">
    <property type="entry name" value="Thaumatin"/>
    <property type="match status" value="1"/>
</dbReference>
<dbReference type="OrthoDB" id="430315at2759"/>
<evidence type="ECO:0000313" key="4">
    <source>
        <dbReference type="EMBL" id="KZP22775.1"/>
    </source>
</evidence>
<gene>
    <name evidence="3" type="ORF">FIBSPDRAFT_1055674</name>
    <name evidence="4" type="ORF">FIBSPDRAFT_824260</name>
</gene>
<dbReference type="PRINTS" id="PR00347">
    <property type="entry name" value="THAUMATIN"/>
</dbReference>
<protein>
    <submittedName>
        <fullName evidence="3">Osmotin thaumatin-like protein</fullName>
    </submittedName>
</protein>
<proteinExistence type="predicted"/>
<keyword evidence="5" id="KW-1185">Reference proteome</keyword>
<evidence type="ECO:0000256" key="1">
    <source>
        <dbReference type="PIRSR" id="PIRSR002703-1"/>
    </source>
</evidence>
<feature type="disulfide bond" evidence="1">
    <location>
        <begin position="92"/>
        <end position="98"/>
    </location>
</feature>
<accession>A0A167TAX9</accession>
<reference evidence="3 5" key="1">
    <citation type="journal article" date="2016" name="Mol. Biol. Evol.">
        <title>Comparative Genomics of Early-Diverging Mushroom-Forming Fungi Provides Insights into the Origins of Lignocellulose Decay Capabilities.</title>
        <authorList>
            <person name="Nagy L.G."/>
            <person name="Riley R."/>
            <person name="Tritt A."/>
            <person name="Adam C."/>
            <person name="Daum C."/>
            <person name="Floudas D."/>
            <person name="Sun H."/>
            <person name="Yadav J.S."/>
            <person name="Pangilinan J."/>
            <person name="Larsson K.H."/>
            <person name="Matsuura K."/>
            <person name="Barry K."/>
            <person name="Labutti K."/>
            <person name="Kuo R."/>
            <person name="Ohm R.A."/>
            <person name="Bhattacharya S.S."/>
            <person name="Shirouzu T."/>
            <person name="Yoshinaga Y."/>
            <person name="Martin F.M."/>
            <person name="Grigoriev I.V."/>
            <person name="Hibbett D.S."/>
        </authorList>
    </citation>
    <scope>NUCLEOTIDE SEQUENCE [LARGE SCALE GENOMIC DNA]</scope>
    <source>
        <strain evidence="3 5">CBS 109695</strain>
    </source>
</reference>
<dbReference type="Gene3D" id="2.60.110.10">
    <property type="entry name" value="Thaumatin"/>
    <property type="match status" value="1"/>
</dbReference>
<dbReference type="STRING" id="436010.A0A167TAX9"/>
<keyword evidence="1" id="KW-1015">Disulfide bond</keyword>
<evidence type="ECO:0000313" key="3">
    <source>
        <dbReference type="EMBL" id="KZP02744.1"/>
    </source>
</evidence>
<dbReference type="SMART" id="SM00205">
    <property type="entry name" value="THN"/>
    <property type="match status" value="1"/>
</dbReference>
<dbReference type="InterPro" id="IPR001938">
    <property type="entry name" value="Thaumatin"/>
</dbReference>
<feature type="disulfide bond" evidence="1">
    <location>
        <begin position="80"/>
        <end position="87"/>
    </location>
</feature>
<dbReference type="PROSITE" id="PS51367">
    <property type="entry name" value="THAUMATIN_2"/>
    <property type="match status" value="1"/>
</dbReference>